<dbReference type="Proteomes" id="UP000886523">
    <property type="component" value="Unassembled WGS sequence"/>
</dbReference>
<sequence length="334" mass="36829">MQITPLGIVVYGHGQYIHDELCTMAKRFNVQFVPEQGSRECTLARFRELAATGTYHAILFVSAVNAAPFDAALLHDFLPSLKLVAGLGAGFDHVDVPYLTSHKVLYANTPVAVSDPTATATVLLVLQVVRAASQVEAVVRRNEWRLGLEASKDVRDVTVGLIGMGSIGKLAQRKLDALGFRTMYYNRRQLPAAEENGAQYVSFDELIETADVISLHTPLTNETRHLLSDAEFARMKDGVLIVNTARGAVIDEKALVRAMQSGKVARAGLDVFEREPLIEPYLLETDRTSLGPHWATHTTRTYRDVERELLANLVGWLKTGSPNTPVNEPPKSLW</sequence>
<dbReference type="PROSITE" id="PS00670">
    <property type="entry name" value="D_2_HYDROXYACID_DH_2"/>
    <property type="match status" value="1"/>
</dbReference>
<feature type="domain" description="D-isomer specific 2-hydroxyacid dehydrogenase catalytic" evidence="3">
    <location>
        <begin position="55"/>
        <end position="327"/>
    </location>
</feature>
<feature type="domain" description="D-isomer specific 2-hydroxyacid dehydrogenase NAD-binding" evidence="4">
    <location>
        <begin position="123"/>
        <end position="295"/>
    </location>
</feature>
<dbReference type="GO" id="GO:0030267">
    <property type="term" value="F:glyoxylate reductase (NADPH) activity"/>
    <property type="evidence" value="ECO:0007669"/>
    <property type="project" value="TreeGrafter"/>
</dbReference>
<organism evidence="5 6">
    <name type="scientific">Hydnum rufescens UP504</name>
    <dbReference type="NCBI Taxonomy" id="1448309"/>
    <lineage>
        <taxon>Eukaryota</taxon>
        <taxon>Fungi</taxon>
        <taxon>Dikarya</taxon>
        <taxon>Basidiomycota</taxon>
        <taxon>Agaricomycotina</taxon>
        <taxon>Agaricomycetes</taxon>
        <taxon>Cantharellales</taxon>
        <taxon>Hydnaceae</taxon>
        <taxon>Hydnum</taxon>
    </lineage>
</organism>
<keyword evidence="1 2" id="KW-0560">Oxidoreductase</keyword>
<dbReference type="SUPFAM" id="SSF52283">
    <property type="entry name" value="Formate/glycerate dehydrogenase catalytic domain-like"/>
    <property type="match status" value="1"/>
</dbReference>
<dbReference type="Pfam" id="PF00389">
    <property type="entry name" value="2-Hacid_dh"/>
    <property type="match status" value="1"/>
</dbReference>
<comment type="caution">
    <text evidence="5">The sequence shown here is derived from an EMBL/GenBank/DDBJ whole genome shotgun (WGS) entry which is preliminary data.</text>
</comment>
<dbReference type="SUPFAM" id="SSF51735">
    <property type="entry name" value="NAD(P)-binding Rossmann-fold domains"/>
    <property type="match status" value="1"/>
</dbReference>
<dbReference type="EMBL" id="MU129070">
    <property type="protein sequence ID" value="KAF9507857.1"/>
    <property type="molecule type" value="Genomic_DNA"/>
</dbReference>
<dbReference type="GO" id="GO:0051287">
    <property type="term" value="F:NAD binding"/>
    <property type="evidence" value="ECO:0007669"/>
    <property type="project" value="InterPro"/>
</dbReference>
<name>A0A9P6ALQ3_9AGAM</name>
<dbReference type="GO" id="GO:0005829">
    <property type="term" value="C:cytosol"/>
    <property type="evidence" value="ECO:0007669"/>
    <property type="project" value="TreeGrafter"/>
</dbReference>
<dbReference type="CDD" id="cd12168">
    <property type="entry name" value="Mand_dh_like"/>
    <property type="match status" value="1"/>
</dbReference>
<dbReference type="PANTHER" id="PTHR10996:SF129">
    <property type="entry name" value="2-HYDROXYACID DEHYDROGENASE C1773.17C-RELATED"/>
    <property type="match status" value="1"/>
</dbReference>
<evidence type="ECO:0000313" key="5">
    <source>
        <dbReference type="EMBL" id="KAF9507857.1"/>
    </source>
</evidence>
<comment type="similarity">
    <text evidence="2">Belongs to the D-isomer specific 2-hydroxyacid dehydrogenase family.</text>
</comment>
<dbReference type="Pfam" id="PF02826">
    <property type="entry name" value="2-Hacid_dh_C"/>
    <property type="match status" value="1"/>
</dbReference>
<reference evidence="5" key="1">
    <citation type="journal article" date="2020" name="Nat. Commun.">
        <title>Large-scale genome sequencing of mycorrhizal fungi provides insights into the early evolution of symbiotic traits.</title>
        <authorList>
            <person name="Miyauchi S."/>
            <person name="Kiss E."/>
            <person name="Kuo A."/>
            <person name="Drula E."/>
            <person name="Kohler A."/>
            <person name="Sanchez-Garcia M."/>
            <person name="Morin E."/>
            <person name="Andreopoulos B."/>
            <person name="Barry K.W."/>
            <person name="Bonito G."/>
            <person name="Buee M."/>
            <person name="Carver A."/>
            <person name="Chen C."/>
            <person name="Cichocki N."/>
            <person name="Clum A."/>
            <person name="Culley D."/>
            <person name="Crous P.W."/>
            <person name="Fauchery L."/>
            <person name="Girlanda M."/>
            <person name="Hayes R.D."/>
            <person name="Keri Z."/>
            <person name="LaButti K."/>
            <person name="Lipzen A."/>
            <person name="Lombard V."/>
            <person name="Magnuson J."/>
            <person name="Maillard F."/>
            <person name="Murat C."/>
            <person name="Nolan M."/>
            <person name="Ohm R.A."/>
            <person name="Pangilinan J."/>
            <person name="Pereira M.F."/>
            <person name="Perotto S."/>
            <person name="Peter M."/>
            <person name="Pfister S."/>
            <person name="Riley R."/>
            <person name="Sitrit Y."/>
            <person name="Stielow J.B."/>
            <person name="Szollosi G."/>
            <person name="Zifcakova L."/>
            <person name="Stursova M."/>
            <person name="Spatafora J.W."/>
            <person name="Tedersoo L."/>
            <person name="Vaario L.M."/>
            <person name="Yamada A."/>
            <person name="Yan M."/>
            <person name="Wang P."/>
            <person name="Xu J."/>
            <person name="Bruns T."/>
            <person name="Baldrian P."/>
            <person name="Vilgalys R."/>
            <person name="Dunand C."/>
            <person name="Henrissat B."/>
            <person name="Grigoriev I.V."/>
            <person name="Hibbett D."/>
            <person name="Nagy L.G."/>
            <person name="Martin F.M."/>
        </authorList>
    </citation>
    <scope>NUCLEOTIDE SEQUENCE</scope>
    <source>
        <strain evidence="5">UP504</strain>
    </source>
</reference>
<dbReference type="InterPro" id="IPR029753">
    <property type="entry name" value="D-isomer_DH_CS"/>
</dbReference>
<dbReference type="InterPro" id="IPR006139">
    <property type="entry name" value="D-isomer_2_OHA_DH_cat_dom"/>
</dbReference>
<gene>
    <name evidence="5" type="ORF">BS47DRAFT_1351045</name>
</gene>
<dbReference type="OrthoDB" id="298012at2759"/>
<keyword evidence="6" id="KW-1185">Reference proteome</keyword>
<protein>
    <submittedName>
        <fullName evidence="5">Uncharacterized protein</fullName>
    </submittedName>
</protein>
<evidence type="ECO:0000259" key="4">
    <source>
        <dbReference type="Pfam" id="PF02826"/>
    </source>
</evidence>
<evidence type="ECO:0000313" key="6">
    <source>
        <dbReference type="Proteomes" id="UP000886523"/>
    </source>
</evidence>
<dbReference type="GO" id="GO:0016618">
    <property type="term" value="F:hydroxypyruvate reductase [NAD(P)H] activity"/>
    <property type="evidence" value="ECO:0007669"/>
    <property type="project" value="TreeGrafter"/>
</dbReference>
<evidence type="ECO:0000256" key="2">
    <source>
        <dbReference type="RuleBase" id="RU003719"/>
    </source>
</evidence>
<evidence type="ECO:0000256" key="1">
    <source>
        <dbReference type="ARBA" id="ARBA00023002"/>
    </source>
</evidence>
<dbReference type="Gene3D" id="3.40.50.720">
    <property type="entry name" value="NAD(P)-binding Rossmann-like Domain"/>
    <property type="match status" value="2"/>
</dbReference>
<dbReference type="InterPro" id="IPR036291">
    <property type="entry name" value="NAD(P)-bd_dom_sf"/>
</dbReference>
<accession>A0A9P6ALQ3</accession>
<proteinExistence type="inferred from homology"/>
<dbReference type="InterPro" id="IPR050223">
    <property type="entry name" value="D-isomer_2-hydroxyacid_DH"/>
</dbReference>
<dbReference type="PANTHER" id="PTHR10996">
    <property type="entry name" value="2-HYDROXYACID DEHYDROGENASE-RELATED"/>
    <property type="match status" value="1"/>
</dbReference>
<dbReference type="AlphaFoldDB" id="A0A9P6ALQ3"/>
<evidence type="ECO:0000259" key="3">
    <source>
        <dbReference type="Pfam" id="PF00389"/>
    </source>
</evidence>
<dbReference type="PROSITE" id="PS00671">
    <property type="entry name" value="D_2_HYDROXYACID_DH_3"/>
    <property type="match status" value="1"/>
</dbReference>
<dbReference type="InterPro" id="IPR006140">
    <property type="entry name" value="D-isomer_DH_NAD-bd"/>
</dbReference>